<gene>
    <name evidence="2" type="ORF">SAMN05660293_03341</name>
</gene>
<dbReference type="AlphaFoldDB" id="A0A1T5FRI6"/>
<feature type="chain" id="PRO_5012775391" description="Outer membrane protein beta-barrel domain-containing protein" evidence="1">
    <location>
        <begin position="25"/>
        <end position="246"/>
    </location>
</feature>
<sequence>MKISPNCFAFLIALFLLFSIESKAQNTRSFFSVTGGYSLPVGELAREKLDDPFAGLTGSGYFGQANYDFRIARWIGLRASGSMNINKTNSQPILDKANSYAQILNESFTWQSNVSNWKLNALMIGPALYINMNRVQLELHAQAGKVWANSPTVDLLGTSEAGGDPITVSLKPASTTAFGLAGGASLRLPLSGALFFQVSADVIGAEAEIKDVTIRAIRGSLDFSEQVSEKRFIGVVNVGAGFGFAF</sequence>
<proteinExistence type="predicted"/>
<dbReference type="RefSeq" id="WP_082215868.1">
    <property type="nucleotide sequence ID" value="NZ_FUZA01000004.1"/>
</dbReference>
<organism evidence="2 3">
    <name type="scientific">Dyadobacter psychrophilus</name>
    <dbReference type="NCBI Taxonomy" id="651661"/>
    <lineage>
        <taxon>Bacteria</taxon>
        <taxon>Pseudomonadati</taxon>
        <taxon>Bacteroidota</taxon>
        <taxon>Cytophagia</taxon>
        <taxon>Cytophagales</taxon>
        <taxon>Spirosomataceae</taxon>
        <taxon>Dyadobacter</taxon>
    </lineage>
</organism>
<evidence type="ECO:0000313" key="3">
    <source>
        <dbReference type="Proteomes" id="UP000190897"/>
    </source>
</evidence>
<keyword evidence="1" id="KW-0732">Signal</keyword>
<accession>A0A1T5FRI6</accession>
<dbReference type="EMBL" id="FUZA01000004">
    <property type="protein sequence ID" value="SKB98783.1"/>
    <property type="molecule type" value="Genomic_DNA"/>
</dbReference>
<reference evidence="3" key="1">
    <citation type="submission" date="2017-02" db="EMBL/GenBank/DDBJ databases">
        <authorList>
            <person name="Varghese N."/>
            <person name="Submissions S."/>
        </authorList>
    </citation>
    <scope>NUCLEOTIDE SEQUENCE [LARGE SCALE GENOMIC DNA]</scope>
    <source>
        <strain evidence="3">DSM 22270</strain>
    </source>
</reference>
<keyword evidence="3" id="KW-1185">Reference proteome</keyword>
<protein>
    <recommendedName>
        <fullName evidence="4">Outer membrane protein beta-barrel domain-containing protein</fullName>
    </recommendedName>
</protein>
<feature type="signal peptide" evidence="1">
    <location>
        <begin position="1"/>
        <end position="24"/>
    </location>
</feature>
<evidence type="ECO:0008006" key="4">
    <source>
        <dbReference type="Google" id="ProtNLM"/>
    </source>
</evidence>
<name>A0A1T5FRI6_9BACT</name>
<evidence type="ECO:0000313" key="2">
    <source>
        <dbReference type="EMBL" id="SKB98783.1"/>
    </source>
</evidence>
<dbReference type="OrthoDB" id="936900at2"/>
<dbReference type="Proteomes" id="UP000190897">
    <property type="component" value="Unassembled WGS sequence"/>
</dbReference>
<evidence type="ECO:0000256" key="1">
    <source>
        <dbReference type="SAM" id="SignalP"/>
    </source>
</evidence>